<dbReference type="AlphaFoldDB" id="A0A370X5X9"/>
<proteinExistence type="predicted"/>
<sequence>MRDCPLSIVGVDVRNFVRPASSDIVVHHQAIYKARCAALIDVAGGRAITAAAKHHGVDPRTVGRDCEIAMELALDGLRVGFRACIPFRHRRPKLAPAEALIEAPITKGPYAFSQLLMRCVKLKKLVDDYKGALPGGNRKVRTFDRLFGQFKATVRAELSDKDYPFTVKDEGRRALLTYIKRVRLARLEAGAADVEDSQPNVVRFSQLFHLAPLDRIEFDAHKVDVDWHLNLEAPNGKFAKRHIECVTLLAAICAVSRYLLGYVLVLGSYNRLDVLRLFHRVLSPWHPRQLIVPDMQYPVGAQLGLPVNEHGEGPRGVAIAGDNALAHHADVCVENLVAHYRGILNFGPAHVPEVRPYVEALFRLLEQGALRQIAGGFQPETRTHGKTRTSFLSADDHPFHYEGLADLMDVIAAGYNVTPHSGLGGRTPASVLNTHLASGWSWYSSDALADASRLTTMRFFPRIRGDGSTGRLPFVQYYDAHYRSQKLMGRRDLVGQRFPAEANLEDLRHVVLLNPEDGAPWSRLTALPPWDRTPHDLHLRQQIIRARNRGLLELVGSRDAIEAYHAFTREQAAQGKASPDLYARVDAQFKPSSLATNEASTRPVVLPRRGPTSFAHRKD</sequence>
<protein>
    <recommendedName>
        <fullName evidence="4">Integrase catalytic domain-containing protein</fullName>
    </recommendedName>
</protein>
<organism evidence="2 3">
    <name type="scientific">Dyella monticola</name>
    <dbReference type="NCBI Taxonomy" id="1927958"/>
    <lineage>
        <taxon>Bacteria</taxon>
        <taxon>Pseudomonadati</taxon>
        <taxon>Pseudomonadota</taxon>
        <taxon>Gammaproteobacteria</taxon>
        <taxon>Lysobacterales</taxon>
        <taxon>Rhodanobacteraceae</taxon>
        <taxon>Dyella</taxon>
    </lineage>
</organism>
<evidence type="ECO:0000313" key="2">
    <source>
        <dbReference type="EMBL" id="RDS83605.1"/>
    </source>
</evidence>
<dbReference type="SUPFAM" id="SSF53098">
    <property type="entry name" value="Ribonuclease H-like"/>
    <property type="match status" value="1"/>
</dbReference>
<keyword evidence="3" id="KW-1185">Reference proteome</keyword>
<dbReference type="EMBL" id="QRBE01000002">
    <property type="protein sequence ID" value="RDS83605.1"/>
    <property type="molecule type" value="Genomic_DNA"/>
</dbReference>
<dbReference type="InterPro" id="IPR036397">
    <property type="entry name" value="RNaseH_sf"/>
</dbReference>
<accession>A0A370X5X9</accession>
<dbReference type="GO" id="GO:0003676">
    <property type="term" value="F:nucleic acid binding"/>
    <property type="evidence" value="ECO:0007669"/>
    <property type="project" value="InterPro"/>
</dbReference>
<evidence type="ECO:0000256" key="1">
    <source>
        <dbReference type="SAM" id="MobiDB-lite"/>
    </source>
</evidence>
<evidence type="ECO:0000313" key="3">
    <source>
        <dbReference type="Proteomes" id="UP000254258"/>
    </source>
</evidence>
<comment type="caution">
    <text evidence="2">The sequence shown here is derived from an EMBL/GenBank/DDBJ whole genome shotgun (WGS) entry which is preliminary data.</text>
</comment>
<name>A0A370X5X9_9GAMM</name>
<dbReference type="InterPro" id="IPR012337">
    <property type="entry name" value="RNaseH-like_sf"/>
</dbReference>
<dbReference type="Gene3D" id="3.30.420.10">
    <property type="entry name" value="Ribonuclease H-like superfamily/Ribonuclease H"/>
    <property type="match status" value="1"/>
</dbReference>
<gene>
    <name evidence="2" type="ORF">DWU98_04535</name>
</gene>
<dbReference type="Proteomes" id="UP000254258">
    <property type="component" value="Unassembled WGS sequence"/>
</dbReference>
<dbReference type="RefSeq" id="WP_115494319.1">
    <property type="nucleotide sequence ID" value="NZ_QRBE01000002.1"/>
</dbReference>
<reference evidence="2 3" key="1">
    <citation type="submission" date="2018-07" db="EMBL/GenBank/DDBJ databases">
        <title>Dyella monticola sp. nov. and Dyella psychrodurans sp. nov. isolated from monsoon evergreen broad-leaved forest soil of Dinghu Mountain, China.</title>
        <authorList>
            <person name="Gao Z."/>
            <person name="Qiu L."/>
        </authorList>
    </citation>
    <scope>NUCLEOTIDE SEQUENCE [LARGE SCALE GENOMIC DNA]</scope>
    <source>
        <strain evidence="2 3">4G-K06</strain>
    </source>
</reference>
<dbReference type="OrthoDB" id="8736397at2"/>
<evidence type="ECO:0008006" key="4">
    <source>
        <dbReference type="Google" id="ProtNLM"/>
    </source>
</evidence>
<feature type="region of interest" description="Disordered" evidence="1">
    <location>
        <begin position="592"/>
        <end position="619"/>
    </location>
</feature>